<dbReference type="InterPro" id="IPR010708">
    <property type="entry name" value="5'(3')-deoxyribonucleotidase"/>
</dbReference>
<comment type="similarity">
    <text evidence="1">Belongs to the 5'(3')-deoxyribonucleotidase family.</text>
</comment>
<reference evidence="3 4" key="1">
    <citation type="submission" date="2018-11" db="EMBL/GenBank/DDBJ databases">
        <title>Genomic Encyclopedia of Type Strains, Phase IV (KMG-IV): sequencing the most valuable type-strain genomes for metagenomic binning, comparative biology and taxonomic classification.</title>
        <authorList>
            <person name="Goeker M."/>
        </authorList>
    </citation>
    <scope>NUCLEOTIDE SEQUENCE [LARGE SCALE GENOMIC DNA]</scope>
    <source>
        <strain evidence="3 4">DSM 29158</strain>
    </source>
</reference>
<dbReference type="SUPFAM" id="SSF56784">
    <property type="entry name" value="HAD-like"/>
    <property type="match status" value="1"/>
</dbReference>
<organism evidence="3 4">
    <name type="scientific">Abyssicoccus albus</name>
    <dbReference type="NCBI Taxonomy" id="1817405"/>
    <lineage>
        <taxon>Bacteria</taxon>
        <taxon>Bacillati</taxon>
        <taxon>Bacillota</taxon>
        <taxon>Bacilli</taxon>
        <taxon>Bacillales</taxon>
        <taxon>Abyssicoccaceae</taxon>
    </lineage>
</organism>
<evidence type="ECO:0000256" key="1">
    <source>
        <dbReference type="ARBA" id="ARBA00009589"/>
    </source>
</evidence>
<proteinExistence type="inferred from homology"/>
<keyword evidence="4" id="KW-1185">Reference proteome</keyword>
<name>A0A3N5CIH4_9BACL</name>
<evidence type="ECO:0000256" key="2">
    <source>
        <dbReference type="PIRSR" id="PIRSR610708-1"/>
    </source>
</evidence>
<dbReference type="InterPro" id="IPR036412">
    <property type="entry name" value="HAD-like_sf"/>
</dbReference>
<dbReference type="GO" id="GO:0009223">
    <property type="term" value="P:pyrimidine deoxyribonucleotide catabolic process"/>
    <property type="evidence" value="ECO:0007669"/>
    <property type="project" value="TreeGrafter"/>
</dbReference>
<dbReference type="SFLD" id="SFLDG01126">
    <property type="entry name" value="C1.2:_Nucleotidase_Like"/>
    <property type="match status" value="1"/>
</dbReference>
<dbReference type="Gene3D" id="1.10.40.40">
    <property type="entry name" value="Deoxyribonucleotidase, domain 2"/>
    <property type="match status" value="1"/>
</dbReference>
<comment type="caution">
    <text evidence="3">The sequence shown here is derived from an EMBL/GenBank/DDBJ whole genome shotgun (WGS) entry which is preliminary data.</text>
</comment>
<dbReference type="GO" id="GO:0008253">
    <property type="term" value="F:5'-nucleotidase activity"/>
    <property type="evidence" value="ECO:0007669"/>
    <property type="project" value="InterPro"/>
</dbReference>
<feature type="active site" description="Proton donor" evidence="2">
    <location>
        <position position="10"/>
    </location>
</feature>
<feature type="active site" description="Nucleophile" evidence="2">
    <location>
        <position position="8"/>
    </location>
</feature>
<dbReference type="PANTHER" id="PTHR16504">
    <property type="entry name" value="5'(3')-DEOXYRIBONUCLEOTIDASE"/>
    <property type="match status" value="1"/>
</dbReference>
<dbReference type="Gene3D" id="3.40.50.1000">
    <property type="entry name" value="HAD superfamily/HAD-like"/>
    <property type="match status" value="1"/>
</dbReference>
<dbReference type="Proteomes" id="UP000277108">
    <property type="component" value="Unassembled WGS sequence"/>
</dbReference>
<gene>
    <name evidence="3" type="ORF">EDD62_0059</name>
</gene>
<dbReference type="PANTHER" id="PTHR16504:SF4">
    <property type="entry name" value="5'(3')-DEOXYRIBONUCLEOTIDASE"/>
    <property type="match status" value="1"/>
</dbReference>
<dbReference type="AlphaFoldDB" id="A0A3N5CIH4"/>
<dbReference type="EMBL" id="RKRK01000002">
    <property type="protein sequence ID" value="RPF57441.1"/>
    <property type="molecule type" value="Genomic_DNA"/>
</dbReference>
<dbReference type="Pfam" id="PF06941">
    <property type="entry name" value="NT5C"/>
    <property type="match status" value="1"/>
</dbReference>
<dbReference type="InterPro" id="IPR023214">
    <property type="entry name" value="HAD_sf"/>
</dbReference>
<accession>A0A3N5CIH4</accession>
<protein>
    <submittedName>
        <fullName evidence="3">5'(3')-deoxyribonucleotidase</fullName>
    </submittedName>
</protein>
<evidence type="ECO:0000313" key="3">
    <source>
        <dbReference type="EMBL" id="RPF57441.1"/>
    </source>
</evidence>
<dbReference type="SFLD" id="SFLDG01146">
    <property type="entry name" value="C1.2.2"/>
    <property type="match status" value="1"/>
</dbReference>
<evidence type="ECO:0000313" key="4">
    <source>
        <dbReference type="Proteomes" id="UP000277108"/>
    </source>
</evidence>
<sequence length="177" mass="20493">MRKSIAIDMDEVLANTAQGLLDKYNNRLGSNHTIEDLGNQKLSNAYEEDIDIIKEIIFDRGFFGELEVIDDAIEVVEHLTKDYDVYIATAAMDVPTSFDAKFAWLKKYFPFLDEQNFIFCGYKGVVGTDYLIDDNPKQLKAFKGTSIMFTAHHNLEHDEFIRVNSWLEVKEYFDQQL</sequence>
<dbReference type="SFLD" id="SFLDS00003">
    <property type="entry name" value="Haloacid_Dehalogenase"/>
    <property type="match status" value="1"/>
</dbReference>